<dbReference type="SUPFAM" id="SSF56300">
    <property type="entry name" value="Metallo-dependent phosphatases"/>
    <property type="match status" value="1"/>
</dbReference>
<dbReference type="InterPro" id="IPR029052">
    <property type="entry name" value="Metallo-depent_PP-like"/>
</dbReference>
<dbReference type="InterPro" id="IPR052169">
    <property type="entry name" value="CW_Biosynth-Accessory"/>
</dbReference>
<dbReference type="AlphaFoldDB" id="A0A3B1B254"/>
<dbReference type="CDD" id="cd07381">
    <property type="entry name" value="MPP_CapA"/>
    <property type="match status" value="1"/>
</dbReference>
<dbReference type="PANTHER" id="PTHR33393:SF11">
    <property type="entry name" value="POLYGLUTAMINE SYNTHESIS ACCESSORY PROTEIN RV0574C-RELATED"/>
    <property type="match status" value="1"/>
</dbReference>
<dbReference type="Pfam" id="PF09587">
    <property type="entry name" value="PGA_cap"/>
    <property type="match status" value="1"/>
</dbReference>
<reference evidence="3" key="1">
    <citation type="submission" date="2018-06" db="EMBL/GenBank/DDBJ databases">
        <authorList>
            <person name="Zhirakovskaya E."/>
        </authorList>
    </citation>
    <scope>NUCLEOTIDE SEQUENCE</scope>
</reference>
<dbReference type="InterPro" id="IPR019079">
    <property type="entry name" value="Capsule_synth_CapA"/>
</dbReference>
<accession>A0A3B1B254</accession>
<dbReference type="EMBL" id="UOFS01000039">
    <property type="protein sequence ID" value="VAW99146.1"/>
    <property type="molecule type" value="Genomic_DNA"/>
</dbReference>
<proteinExistence type="inferred from homology"/>
<gene>
    <name evidence="3" type="ORF">MNBD_GAMMA22-1444</name>
</gene>
<feature type="domain" description="Capsule synthesis protein CapA" evidence="2">
    <location>
        <begin position="73"/>
        <end position="314"/>
    </location>
</feature>
<name>A0A3B1B254_9ZZZZ</name>
<comment type="similarity">
    <text evidence="1">Belongs to the CapA family.</text>
</comment>
<dbReference type="PANTHER" id="PTHR33393">
    <property type="entry name" value="POLYGLUTAMINE SYNTHESIS ACCESSORY PROTEIN RV0574C-RELATED"/>
    <property type="match status" value="1"/>
</dbReference>
<evidence type="ECO:0000259" key="2">
    <source>
        <dbReference type="SMART" id="SM00854"/>
    </source>
</evidence>
<evidence type="ECO:0000256" key="1">
    <source>
        <dbReference type="ARBA" id="ARBA00005662"/>
    </source>
</evidence>
<evidence type="ECO:0000313" key="3">
    <source>
        <dbReference type="EMBL" id="VAW99146.1"/>
    </source>
</evidence>
<protein>
    <submittedName>
        <fullName evidence="3">Capsule biosynthesis protein capA</fullName>
    </submittedName>
</protein>
<dbReference type="SMART" id="SM00854">
    <property type="entry name" value="PGA_cap"/>
    <property type="match status" value="1"/>
</dbReference>
<dbReference type="PROSITE" id="PS51257">
    <property type="entry name" value="PROKAR_LIPOPROTEIN"/>
    <property type="match status" value="1"/>
</dbReference>
<sequence length="394" mass="43709">MIISKHLSNIFDGCFYFCLLSLVSCSSILIDPNEKKTPKKQNRVLDIGYSELKHESINFQNDRQKSLTNSTFKIAAVGDIMLGTNYPYNHLPDKDIVDLLEDVKPILTQADISFGNLEGVLLDKGEPAKQCADLKRCYVFRSPVSYAKQLKDAGFTMLSLANNHARDFGEEGRLSTMTALDEQGILHSGVVNNFATLTLKDSSFAMVAFAPFVGANDMLDLPLAGEVVKNLSTQYDVVMVSMHGGAEGIDMTRLPFATEYFYNEDRGDVVQFARTMVDNGADLVLGHGPHVPRAMELYKDRLIAYSLGNFATYYGISVKGQRGLAPLLELEVSNQGHFISGKIHSFRQNRPNGPQPDDNNCSAKLIQQVSKQDFPESMLHISNDGDIYKLSQSR</sequence>
<organism evidence="3">
    <name type="scientific">hydrothermal vent metagenome</name>
    <dbReference type="NCBI Taxonomy" id="652676"/>
    <lineage>
        <taxon>unclassified sequences</taxon>
        <taxon>metagenomes</taxon>
        <taxon>ecological metagenomes</taxon>
    </lineage>
</organism>